<keyword evidence="3 6" id="KW-0863">Zinc-finger</keyword>
<dbReference type="PROSITE" id="PS50103">
    <property type="entry name" value="ZF_C3H1"/>
    <property type="match status" value="2"/>
</dbReference>
<dbReference type="GO" id="GO:0003677">
    <property type="term" value="F:DNA binding"/>
    <property type="evidence" value="ECO:0007669"/>
    <property type="project" value="UniProtKB-KW"/>
</dbReference>
<keyword evidence="4 6" id="KW-0862">Zinc</keyword>
<evidence type="ECO:0000256" key="4">
    <source>
        <dbReference type="ARBA" id="ARBA00022833"/>
    </source>
</evidence>
<evidence type="ECO:0000256" key="1">
    <source>
        <dbReference type="ARBA" id="ARBA00022723"/>
    </source>
</evidence>
<feature type="zinc finger region" description="C3H1-type" evidence="6">
    <location>
        <begin position="21"/>
        <end position="50"/>
    </location>
</feature>
<dbReference type="Proteomes" id="UP001415857">
    <property type="component" value="Unassembled WGS sequence"/>
</dbReference>
<keyword evidence="2" id="KW-0677">Repeat</keyword>
<reference evidence="10 11" key="1">
    <citation type="journal article" date="2024" name="Plant J.">
        <title>Genome sequences and population genomics reveal climatic adaptation and genomic divergence between two closely related sweetgum species.</title>
        <authorList>
            <person name="Xu W.Q."/>
            <person name="Ren C.Q."/>
            <person name="Zhang X.Y."/>
            <person name="Comes H.P."/>
            <person name="Liu X.H."/>
            <person name="Li Y.G."/>
            <person name="Kettle C.J."/>
            <person name="Jalonen R."/>
            <person name="Gaisberger H."/>
            <person name="Ma Y.Z."/>
            <person name="Qiu Y.X."/>
        </authorList>
    </citation>
    <scope>NUCLEOTIDE SEQUENCE [LARGE SCALE GENOMIC DNA]</scope>
    <source>
        <strain evidence="10">Hangzhou</strain>
    </source>
</reference>
<gene>
    <name evidence="10" type="ORF">L1049_021920</name>
</gene>
<dbReference type="InterPro" id="IPR041686">
    <property type="entry name" value="Znf-CCCH_3"/>
</dbReference>
<keyword evidence="8" id="KW-0812">Transmembrane</keyword>
<evidence type="ECO:0000256" key="6">
    <source>
        <dbReference type="PROSITE-ProRule" id="PRU00723"/>
    </source>
</evidence>
<name>A0AAP0RBN4_LIQFO</name>
<dbReference type="GO" id="GO:0008270">
    <property type="term" value="F:zinc ion binding"/>
    <property type="evidence" value="ECO:0007669"/>
    <property type="project" value="UniProtKB-KW"/>
</dbReference>
<feature type="region of interest" description="Disordered" evidence="7">
    <location>
        <begin position="1"/>
        <end position="20"/>
    </location>
</feature>
<dbReference type="Pfam" id="PF15663">
    <property type="entry name" value="zf-CCCH_3"/>
    <property type="match status" value="1"/>
</dbReference>
<keyword evidence="11" id="KW-1185">Reference proteome</keyword>
<proteinExistence type="predicted"/>
<feature type="transmembrane region" description="Helical" evidence="8">
    <location>
        <begin position="79"/>
        <end position="101"/>
    </location>
</feature>
<evidence type="ECO:0000313" key="11">
    <source>
        <dbReference type="Proteomes" id="UP001415857"/>
    </source>
</evidence>
<feature type="zinc finger region" description="C3H1-type" evidence="6">
    <location>
        <begin position="52"/>
        <end position="78"/>
    </location>
</feature>
<dbReference type="PANTHER" id="PTHR15725">
    <property type="entry name" value="ZN-FINGER, C-X8-C-X5-C-X3-H TYPE-CONTAINING"/>
    <property type="match status" value="1"/>
</dbReference>
<dbReference type="GO" id="GO:0003729">
    <property type="term" value="F:mRNA binding"/>
    <property type="evidence" value="ECO:0007669"/>
    <property type="project" value="TreeGrafter"/>
</dbReference>
<organism evidence="10 11">
    <name type="scientific">Liquidambar formosana</name>
    <name type="common">Formosan gum</name>
    <dbReference type="NCBI Taxonomy" id="63359"/>
    <lineage>
        <taxon>Eukaryota</taxon>
        <taxon>Viridiplantae</taxon>
        <taxon>Streptophyta</taxon>
        <taxon>Embryophyta</taxon>
        <taxon>Tracheophyta</taxon>
        <taxon>Spermatophyta</taxon>
        <taxon>Magnoliopsida</taxon>
        <taxon>eudicotyledons</taxon>
        <taxon>Gunneridae</taxon>
        <taxon>Pentapetalae</taxon>
        <taxon>Saxifragales</taxon>
        <taxon>Altingiaceae</taxon>
        <taxon>Liquidambar</taxon>
    </lineage>
</organism>
<dbReference type="FunFam" id="4.10.1000.10:FF:000021">
    <property type="entry name" value="Zinc finger CCCH domain-containing protein 17"/>
    <property type="match status" value="1"/>
</dbReference>
<feature type="domain" description="C3H1-type" evidence="9">
    <location>
        <begin position="52"/>
        <end position="78"/>
    </location>
</feature>
<feature type="domain" description="C3H1-type" evidence="9">
    <location>
        <begin position="21"/>
        <end position="50"/>
    </location>
</feature>
<evidence type="ECO:0000256" key="7">
    <source>
        <dbReference type="SAM" id="MobiDB-lite"/>
    </source>
</evidence>
<evidence type="ECO:0000256" key="2">
    <source>
        <dbReference type="ARBA" id="ARBA00022737"/>
    </source>
</evidence>
<feature type="compositionally biased region" description="Polar residues" evidence="7">
    <location>
        <begin position="1"/>
        <end position="11"/>
    </location>
</feature>
<protein>
    <recommendedName>
        <fullName evidence="9">C3H1-type domain-containing protein</fullName>
    </recommendedName>
</protein>
<accession>A0AAP0RBN4</accession>
<dbReference type="InterPro" id="IPR000571">
    <property type="entry name" value="Znf_CCCH"/>
</dbReference>
<evidence type="ECO:0000313" key="10">
    <source>
        <dbReference type="EMBL" id="KAK9274669.1"/>
    </source>
</evidence>
<dbReference type="SMART" id="SM00356">
    <property type="entry name" value="ZnF_C3H1"/>
    <property type="match status" value="2"/>
</dbReference>
<comment type="caution">
    <text evidence="10">The sequence shown here is derived from an EMBL/GenBank/DDBJ whole genome shotgun (WGS) entry which is preliminary data.</text>
</comment>
<keyword evidence="8" id="KW-1133">Transmembrane helix</keyword>
<dbReference type="EMBL" id="JBBPBK010000011">
    <property type="protein sequence ID" value="KAK9274669.1"/>
    <property type="molecule type" value="Genomic_DNA"/>
</dbReference>
<evidence type="ECO:0000256" key="3">
    <source>
        <dbReference type="ARBA" id="ARBA00022771"/>
    </source>
</evidence>
<keyword evidence="8" id="KW-0472">Membrane</keyword>
<evidence type="ECO:0000256" key="5">
    <source>
        <dbReference type="ARBA" id="ARBA00023125"/>
    </source>
</evidence>
<evidence type="ECO:0000259" key="9">
    <source>
        <dbReference type="PROSITE" id="PS50103"/>
    </source>
</evidence>
<keyword evidence="1 6" id="KW-0479">Metal-binding</keyword>
<dbReference type="PANTHER" id="PTHR15725:SF14">
    <property type="entry name" value="ZINC FINGER CCCH DOMAIN-CONTAINING PROTEIN 11A"/>
    <property type="match status" value="1"/>
</dbReference>
<dbReference type="AlphaFoldDB" id="A0AAP0RBN4"/>
<keyword evidence="5" id="KW-0238">DNA-binding</keyword>
<dbReference type="Gene3D" id="4.10.1000.10">
    <property type="entry name" value="Zinc finger, CCCH-type"/>
    <property type="match status" value="1"/>
</dbReference>
<sequence length="117" mass="13872">MVAATRDSTQQPQPPAEDEALKRNTDCVYFLASPLTCKKGSECEYRHSEYARVNPRDCWYWLNGNCLNPKCAFRHPVRIFSILASTLFYYMFCYFTCFLCFNSDWKIAENSNNYYYF</sequence>
<evidence type="ECO:0000256" key="8">
    <source>
        <dbReference type="SAM" id="Phobius"/>
    </source>
</evidence>